<sequence length="51" mass="5842">DSCRHNERQQDVWSDEMGFVSKGSWDPNCYGDFDNENAIVFRSPVRACCGL</sequence>
<comment type="caution">
    <text evidence="1">The sequence shown here is derived from an EMBL/GenBank/DDBJ whole genome shotgun (WGS) entry which is preliminary data.</text>
</comment>
<evidence type="ECO:0000313" key="2">
    <source>
        <dbReference type="Proteomes" id="UP001519460"/>
    </source>
</evidence>
<proteinExistence type="predicted"/>
<dbReference type="EMBL" id="JACVVK020000393">
    <property type="protein sequence ID" value="KAK7475802.1"/>
    <property type="molecule type" value="Genomic_DNA"/>
</dbReference>
<reference evidence="1 2" key="1">
    <citation type="journal article" date="2023" name="Sci. Data">
        <title>Genome assembly of the Korean intertidal mud-creeper Batillaria attramentaria.</title>
        <authorList>
            <person name="Patra A.K."/>
            <person name="Ho P.T."/>
            <person name="Jun S."/>
            <person name="Lee S.J."/>
            <person name="Kim Y."/>
            <person name="Won Y.J."/>
        </authorList>
    </citation>
    <scope>NUCLEOTIDE SEQUENCE [LARGE SCALE GENOMIC DNA]</scope>
    <source>
        <strain evidence="1">Wonlab-2016</strain>
    </source>
</reference>
<accession>A0ABD0JMT2</accession>
<protein>
    <submittedName>
        <fullName evidence="1">Uncharacterized protein</fullName>
    </submittedName>
</protein>
<feature type="non-terminal residue" evidence="1">
    <location>
        <position position="1"/>
    </location>
</feature>
<organism evidence="1 2">
    <name type="scientific">Batillaria attramentaria</name>
    <dbReference type="NCBI Taxonomy" id="370345"/>
    <lineage>
        <taxon>Eukaryota</taxon>
        <taxon>Metazoa</taxon>
        <taxon>Spiralia</taxon>
        <taxon>Lophotrochozoa</taxon>
        <taxon>Mollusca</taxon>
        <taxon>Gastropoda</taxon>
        <taxon>Caenogastropoda</taxon>
        <taxon>Sorbeoconcha</taxon>
        <taxon>Cerithioidea</taxon>
        <taxon>Batillariidae</taxon>
        <taxon>Batillaria</taxon>
    </lineage>
</organism>
<dbReference type="AlphaFoldDB" id="A0ABD0JMT2"/>
<keyword evidence="2" id="KW-1185">Reference proteome</keyword>
<evidence type="ECO:0000313" key="1">
    <source>
        <dbReference type="EMBL" id="KAK7475802.1"/>
    </source>
</evidence>
<gene>
    <name evidence="1" type="ORF">BaRGS_00032948</name>
</gene>
<dbReference type="Proteomes" id="UP001519460">
    <property type="component" value="Unassembled WGS sequence"/>
</dbReference>
<name>A0ABD0JMT2_9CAEN</name>